<gene>
    <name evidence="1" type="ORF">RND81_05G114100</name>
</gene>
<name>A0AAW1KS05_SAPOF</name>
<evidence type="ECO:0000313" key="1">
    <source>
        <dbReference type="EMBL" id="KAK9724996.1"/>
    </source>
</evidence>
<dbReference type="PANTHER" id="PTHR11439">
    <property type="entry name" value="GAG-POL-RELATED RETROTRANSPOSON"/>
    <property type="match status" value="1"/>
</dbReference>
<dbReference type="CDD" id="cd09272">
    <property type="entry name" value="RNase_HI_RT_Ty1"/>
    <property type="match status" value="1"/>
</dbReference>
<proteinExistence type="predicted"/>
<dbReference type="Proteomes" id="UP001443914">
    <property type="component" value="Unassembled WGS sequence"/>
</dbReference>
<organism evidence="1 2">
    <name type="scientific">Saponaria officinalis</name>
    <name type="common">Common soapwort</name>
    <name type="synonym">Lychnis saponaria</name>
    <dbReference type="NCBI Taxonomy" id="3572"/>
    <lineage>
        <taxon>Eukaryota</taxon>
        <taxon>Viridiplantae</taxon>
        <taxon>Streptophyta</taxon>
        <taxon>Embryophyta</taxon>
        <taxon>Tracheophyta</taxon>
        <taxon>Spermatophyta</taxon>
        <taxon>Magnoliopsida</taxon>
        <taxon>eudicotyledons</taxon>
        <taxon>Gunneridae</taxon>
        <taxon>Pentapetalae</taxon>
        <taxon>Caryophyllales</taxon>
        <taxon>Caryophyllaceae</taxon>
        <taxon>Caryophylleae</taxon>
        <taxon>Saponaria</taxon>
    </lineage>
</organism>
<dbReference type="AlphaFoldDB" id="A0AAW1KS05"/>
<keyword evidence="2" id="KW-1185">Reference proteome</keyword>
<evidence type="ECO:0000313" key="2">
    <source>
        <dbReference type="Proteomes" id="UP001443914"/>
    </source>
</evidence>
<dbReference type="PANTHER" id="PTHR11439:SF463">
    <property type="entry name" value="REVERSE TRANSCRIPTASE TY1_COPIA-TYPE DOMAIN-CONTAINING PROTEIN"/>
    <property type="match status" value="1"/>
</dbReference>
<sequence length="132" mass="14866">MIGRPWAVTWSSKKQDTVALSSTEAEYVASGAAGRQAVWLRKLLADLGSVQENATILWCDNKSAISMTKNPAYHARTKHIEVQHHFIRELISSGKVELQFCDTNDQNADLFTMSLPHAKHQLFMERIGVRDI</sequence>
<dbReference type="EMBL" id="JBDFQZ010000005">
    <property type="protein sequence ID" value="KAK9724996.1"/>
    <property type="molecule type" value="Genomic_DNA"/>
</dbReference>
<reference evidence="1" key="1">
    <citation type="submission" date="2024-03" db="EMBL/GenBank/DDBJ databases">
        <title>WGS assembly of Saponaria officinalis var. Norfolk2.</title>
        <authorList>
            <person name="Jenkins J."/>
            <person name="Shu S."/>
            <person name="Grimwood J."/>
            <person name="Barry K."/>
            <person name="Goodstein D."/>
            <person name="Schmutz J."/>
            <person name="Leebens-Mack J."/>
            <person name="Osbourn A."/>
        </authorList>
    </citation>
    <scope>NUCLEOTIDE SEQUENCE [LARGE SCALE GENOMIC DNA]</scope>
    <source>
        <strain evidence="1">JIC</strain>
    </source>
</reference>
<accession>A0AAW1KS05</accession>
<comment type="caution">
    <text evidence="1">The sequence shown here is derived from an EMBL/GenBank/DDBJ whole genome shotgun (WGS) entry which is preliminary data.</text>
</comment>
<protein>
    <submittedName>
        <fullName evidence="1">Uncharacterized protein</fullName>
    </submittedName>
</protein>